<sequence length="135" mass="15260">MLPMGWASEPRRIKHSMGGDDQGRRRLWFFLVAHQTVLIGSPATSRINRGPPIVAYQSGPDLVAQVKLRCKLGHGVVEADKQRSKQCGTNKTYHEFVAREREEKGVGSLEELNSSQGKVFNGLPMHRERNHHKLH</sequence>
<reference evidence="2" key="1">
    <citation type="journal article" date="2013" name="Science">
        <title>The Amborella genome and the evolution of flowering plants.</title>
        <authorList>
            <consortium name="Amborella Genome Project"/>
        </authorList>
    </citation>
    <scope>NUCLEOTIDE SEQUENCE [LARGE SCALE GENOMIC DNA]</scope>
</reference>
<dbReference type="Gramene" id="ERM93982">
    <property type="protein sequence ID" value="ERM93982"/>
    <property type="gene ID" value="AMTR_s00136p00059680"/>
</dbReference>
<dbReference type="EMBL" id="KI397522">
    <property type="protein sequence ID" value="ERM93982.1"/>
    <property type="molecule type" value="Genomic_DNA"/>
</dbReference>
<accession>W1NDZ5</accession>
<organism evidence="1 2">
    <name type="scientific">Amborella trichopoda</name>
    <dbReference type="NCBI Taxonomy" id="13333"/>
    <lineage>
        <taxon>Eukaryota</taxon>
        <taxon>Viridiplantae</taxon>
        <taxon>Streptophyta</taxon>
        <taxon>Embryophyta</taxon>
        <taxon>Tracheophyta</taxon>
        <taxon>Spermatophyta</taxon>
        <taxon>Magnoliopsida</taxon>
        <taxon>Amborellales</taxon>
        <taxon>Amborellaceae</taxon>
        <taxon>Amborella</taxon>
    </lineage>
</organism>
<evidence type="ECO:0000313" key="2">
    <source>
        <dbReference type="Proteomes" id="UP000017836"/>
    </source>
</evidence>
<dbReference type="Proteomes" id="UP000017836">
    <property type="component" value="Unassembled WGS sequence"/>
</dbReference>
<evidence type="ECO:0000313" key="1">
    <source>
        <dbReference type="EMBL" id="ERM93982.1"/>
    </source>
</evidence>
<dbReference type="AlphaFoldDB" id="W1NDZ5"/>
<proteinExistence type="predicted"/>
<dbReference type="HOGENOM" id="CLU_1888588_0_0_1"/>
<gene>
    <name evidence="1" type="ORF">AMTR_s00136p00059680</name>
</gene>
<name>W1NDZ5_AMBTC</name>
<keyword evidence="2" id="KW-1185">Reference proteome</keyword>
<protein>
    <submittedName>
        <fullName evidence="1">Uncharacterized protein</fullName>
    </submittedName>
</protein>